<dbReference type="EMBL" id="BGZI01000043">
    <property type="protein sequence ID" value="GBO90445.1"/>
    <property type="molecule type" value="Genomic_DNA"/>
</dbReference>
<evidence type="ECO:0000313" key="1">
    <source>
        <dbReference type="EMBL" id="GBO90445.1"/>
    </source>
</evidence>
<organism evidence="1 2">
    <name type="scientific">Marinobacter salsuginis</name>
    <dbReference type="NCBI Taxonomy" id="418719"/>
    <lineage>
        <taxon>Bacteria</taxon>
        <taxon>Pseudomonadati</taxon>
        <taxon>Pseudomonadota</taxon>
        <taxon>Gammaproteobacteria</taxon>
        <taxon>Pseudomonadales</taxon>
        <taxon>Marinobacteraceae</taxon>
        <taxon>Marinobacter</taxon>
    </lineage>
</organism>
<name>A0A5M3Q5N2_9GAMM</name>
<dbReference type="RefSeq" id="WP_136630785.1">
    <property type="nucleotide sequence ID" value="NZ_BGZI01000043.1"/>
</dbReference>
<dbReference type="AlphaFoldDB" id="A0A5M3Q5N2"/>
<protein>
    <submittedName>
        <fullName evidence="1">Uncharacterized protein</fullName>
    </submittedName>
</protein>
<proteinExistence type="predicted"/>
<comment type="caution">
    <text evidence="1">The sequence shown here is derived from an EMBL/GenBank/DDBJ whole genome shotgun (WGS) entry which is preliminary data.</text>
</comment>
<evidence type="ECO:0000313" key="2">
    <source>
        <dbReference type="Proteomes" id="UP000387223"/>
    </source>
</evidence>
<gene>
    <name evidence="1" type="ORF">MSSD14B_41130</name>
</gene>
<dbReference type="Proteomes" id="UP000387223">
    <property type="component" value="Unassembled WGS sequence"/>
</dbReference>
<accession>A0A5M3Q5N2</accession>
<sequence>MAKFKALTDTHLEIARHLEFLSRSPAYKGYDIITWSTGGQDNILAAADLSDRGFMGVETNHYCHQPLVTISIARYRIPELMAFVEQSTFKAA</sequence>
<reference evidence="1 2" key="1">
    <citation type="journal article" date="2019" name="J. Gen. Appl. Microbiol.">
        <title>Aerobic degradation of cis-dichloroethene by the marine bacterium Marinobacter salsuginis strain 5N-3.</title>
        <authorList>
            <person name="Inoue Y."/>
            <person name="Fukunaga Y."/>
            <person name="Katsumata H."/>
            <person name="Ohji S."/>
            <person name="Hosoyama A."/>
            <person name="Mori K."/>
            <person name="Ando K."/>
        </authorList>
    </citation>
    <scope>NUCLEOTIDE SEQUENCE [LARGE SCALE GENOMIC DNA]</scope>
    <source>
        <strain evidence="1 2">NBRC 109114</strain>
    </source>
</reference>